<feature type="compositionally biased region" description="Polar residues" evidence="1">
    <location>
        <begin position="173"/>
        <end position="182"/>
    </location>
</feature>
<feature type="compositionally biased region" description="Polar residues" evidence="1">
    <location>
        <begin position="430"/>
        <end position="457"/>
    </location>
</feature>
<reference evidence="2 3" key="1">
    <citation type="submission" date="2014-06" db="EMBL/GenBank/DDBJ databases">
        <authorList>
            <person name="Swart Estienne"/>
        </authorList>
    </citation>
    <scope>NUCLEOTIDE SEQUENCE [LARGE SCALE GENOMIC DNA]</scope>
    <source>
        <strain evidence="2 3">130c</strain>
    </source>
</reference>
<sequence>MEDGEVESKITTASPSKTQHYKQNEFGEMGGNIGGMIDNQNNSISKDFEAQSNEMIPNSKLNQYDSNTDSFQNQQQYQASLTEKKLNNYLQQAKYLMSGNQQQQINITNQETSGRQKKIQKQISPQLAKNSLAEGSTHINTHDMIQTQAQRKSQTSNQNQMNIEEQSHQLLDSNPSQQNLFNPSDDSKDTPSDKGKLKNSFKTQTKRPEKLRALKQDEARKSYSDQKAYLTARQPNTHKKQESQNYKTPSSKDLSLGFNSSKTSEMSRQQAQGRFNSKISKTDSIKKTNKIPPNQIMDRLDNMGLDEDSYDNNNYDNDDGVLRYGDEQQYEQLRVLDYDEDGGQQMDLGHVKAINKRHTSKTEVFSPTSQRTKFGGINHQALKQPPLYPLNSQKVSISKATTSIGIGSGAVATHKKNQSQMQMIQDKVGLQSQGSTRNGNLNKKHLTATTSPQADSRQLNKRLSKGKKPSIGGTVVYNQASSRNNQRKVINAHEIQEDFDEDEDYRNQQHPNFQHQQREQDMLNSVISPSQSSKFQFQPKFFKPTNVPAGNVGRQSQSMEEPMLHFSSIHPLELRKDGVNKNLL</sequence>
<dbReference type="Proteomes" id="UP000039865">
    <property type="component" value="Unassembled WGS sequence"/>
</dbReference>
<feature type="region of interest" description="Disordered" evidence="1">
    <location>
        <begin position="417"/>
        <end position="487"/>
    </location>
</feature>
<name>A0A078AFD4_STYLE</name>
<feature type="compositionally biased region" description="Polar residues" evidence="1">
    <location>
        <begin position="9"/>
        <end position="18"/>
    </location>
</feature>
<feature type="compositionally biased region" description="Basic and acidic residues" evidence="1">
    <location>
        <begin position="206"/>
        <end position="224"/>
    </location>
</feature>
<feature type="compositionally biased region" description="Basic residues" evidence="1">
    <location>
        <begin position="459"/>
        <end position="468"/>
    </location>
</feature>
<feature type="region of interest" description="Disordered" evidence="1">
    <location>
        <begin position="1"/>
        <end position="54"/>
    </location>
</feature>
<keyword evidence="3" id="KW-1185">Reference proteome</keyword>
<dbReference type="AlphaFoldDB" id="A0A078AFD4"/>
<feature type="compositionally biased region" description="Basic and acidic residues" evidence="1">
    <location>
        <begin position="185"/>
        <end position="196"/>
    </location>
</feature>
<evidence type="ECO:0000313" key="3">
    <source>
        <dbReference type="Proteomes" id="UP000039865"/>
    </source>
</evidence>
<dbReference type="InParanoid" id="A0A078AFD4"/>
<evidence type="ECO:0000313" key="2">
    <source>
        <dbReference type="EMBL" id="CDW80959.1"/>
    </source>
</evidence>
<feature type="region of interest" description="Disordered" evidence="1">
    <location>
        <begin position="108"/>
        <end position="129"/>
    </location>
</feature>
<evidence type="ECO:0000256" key="1">
    <source>
        <dbReference type="SAM" id="MobiDB-lite"/>
    </source>
</evidence>
<proteinExistence type="predicted"/>
<feature type="compositionally biased region" description="Polar residues" evidence="1">
    <location>
        <begin position="38"/>
        <end position="54"/>
    </location>
</feature>
<feature type="compositionally biased region" description="Polar residues" evidence="1">
    <location>
        <begin position="243"/>
        <end position="275"/>
    </location>
</feature>
<organism evidence="2 3">
    <name type="scientific">Stylonychia lemnae</name>
    <name type="common">Ciliate</name>
    <dbReference type="NCBI Taxonomy" id="5949"/>
    <lineage>
        <taxon>Eukaryota</taxon>
        <taxon>Sar</taxon>
        <taxon>Alveolata</taxon>
        <taxon>Ciliophora</taxon>
        <taxon>Intramacronucleata</taxon>
        <taxon>Spirotrichea</taxon>
        <taxon>Stichotrichia</taxon>
        <taxon>Sporadotrichida</taxon>
        <taxon>Oxytrichidae</taxon>
        <taxon>Stylonychinae</taxon>
        <taxon>Stylonychia</taxon>
    </lineage>
</organism>
<accession>A0A078AFD4</accession>
<protein>
    <submittedName>
        <fullName evidence="2">Uncharacterized protein</fullName>
    </submittedName>
</protein>
<feature type="region of interest" description="Disordered" evidence="1">
    <location>
        <begin position="173"/>
        <end position="280"/>
    </location>
</feature>
<gene>
    <name evidence="2" type="primary">Contig5280.g5660</name>
    <name evidence="2" type="ORF">STYLEM_9965</name>
</gene>
<feature type="compositionally biased region" description="Polar residues" evidence="1">
    <location>
        <begin position="476"/>
        <end position="487"/>
    </location>
</feature>
<dbReference type="EMBL" id="CCKQ01009469">
    <property type="protein sequence ID" value="CDW80959.1"/>
    <property type="molecule type" value="Genomic_DNA"/>
</dbReference>